<sequence>MSTDRKSALGGGIFGTPPRHKAPSTPLSLRERGRTQSDAKSPTSSKNSEIYCDESNGDEWLFRYAANLEVLQLVKDIEQTGRKALEIELHIQKIDASLRKIGKPRTSTLEHKLFVTDVEVKARRITDEALHGRYGKEIFTECENLKLRQHARALKRNFPKPLLSTETTGHSHLFSIRGTMRREMEANTIEPGGLFPFLWKTTKFFNGLNTLKQALVVMSSQA</sequence>
<reference evidence="2 3" key="1">
    <citation type="submission" date="2020-01" db="EMBL/GenBank/DDBJ databases">
        <authorList>
            <person name="Palmer J.M."/>
        </authorList>
    </citation>
    <scope>NUCLEOTIDE SEQUENCE [LARGE SCALE GENOMIC DNA]</scope>
    <source>
        <strain evidence="2 3">TWF970</strain>
    </source>
</reference>
<name>A0A7C8VA32_ORBOL</name>
<evidence type="ECO:0000256" key="1">
    <source>
        <dbReference type="SAM" id="MobiDB-lite"/>
    </source>
</evidence>
<feature type="region of interest" description="Disordered" evidence="1">
    <location>
        <begin position="1"/>
        <end position="50"/>
    </location>
</feature>
<feature type="compositionally biased region" description="Polar residues" evidence="1">
    <location>
        <begin position="38"/>
        <end position="48"/>
    </location>
</feature>
<gene>
    <name evidence="2" type="ORF">TWF970_008070</name>
</gene>
<evidence type="ECO:0000313" key="3">
    <source>
        <dbReference type="Proteomes" id="UP000474640"/>
    </source>
</evidence>
<proteinExistence type="predicted"/>
<comment type="caution">
    <text evidence="2">The sequence shown here is derived from an EMBL/GenBank/DDBJ whole genome shotgun (WGS) entry which is preliminary data.</text>
</comment>
<evidence type="ECO:0000313" key="2">
    <source>
        <dbReference type="EMBL" id="KAF3274320.1"/>
    </source>
</evidence>
<dbReference type="Proteomes" id="UP000474640">
    <property type="component" value="Unassembled WGS sequence"/>
</dbReference>
<dbReference type="EMBL" id="JAABOJ010000045">
    <property type="protein sequence ID" value="KAF3274320.1"/>
    <property type="molecule type" value="Genomic_DNA"/>
</dbReference>
<organism evidence="2 3">
    <name type="scientific">Orbilia oligospora</name>
    <name type="common">Nematode-trapping fungus</name>
    <name type="synonym">Arthrobotrys oligospora</name>
    <dbReference type="NCBI Taxonomy" id="2813651"/>
    <lineage>
        <taxon>Eukaryota</taxon>
        <taxon>Fungi</taxon>
        <taxon>Dikarya</taxon>
        <taxon>Ascomycota</taxon>
        <taxon>Pezizomycotina</taxon>
        <taxon>Orbiliomycetes</taxon>
        <taxon>Orbiliales</taxon>
        <taxon>Orbiliaceae</taxon>
        <taxon>Orbilia</taxon>
    </lineage>
</organism>
<dbReference type="OrthoDB" id="415706at2759"/>
<protein>
    <submittedName>
        <fullName evidence="2">Uncharacterized protein</fullName>
    </submittedName>
</protein>
<accession>A0A7C8VA32</accession>
<dbReference type="AlphaFoldDB" id="A0A7C8VA32"/>